<evidence type="ECO:0000313" key="2">
    <source>
        <dbReference type="EMBL" id="KHG20658.1"/>
    </source>
</evidence>
<dbReference type="Proteomes" id="UP000032142">
    <property type="component" value="Unassembled WGS sequence"/>
</dbReference>
<reference evidence="3" key="1">
    <citation type="submission" date="2014-09" db="EMBL/GenBank/DDBJ databases">
        <authorList>
            <person name="Mudge J."/>
            <person name="Ramaraj T."/>
            <person name="Lindquist I.E."/>
            <person name="Bharti A.K."/>
            <person name="Sundararajan A."/>
            <person name="Cameron C.T."/>
            <person name="Woodward J.E."/>
            <person name="May G.D."/>
            <person name="Brubaker C."/>
            <person name="Broadhvest J."/>
            <person name="Wilkins T.A."/>
        </authorList>
    </citation>
    <scope>NUCLEOTIDE SEQUENCE</scope>
    <source>
        <strain evidence="3">cv. AKA8401</strain>
    </source>
</reference>
<dbReference type="EMBL" id="KN416313">
    <property type="protein sequence ID" value="KHG20658.1"/>
    <property type="molecule type" value="Genomic_DNA"/>
</dbReference>
<accession>A0A0B0P1P4</accession>
<evidence type="ECO:0000256" key="1">
    <source>
        <dbReference type="SAM" id="Phobius"/>
    </source>
</evidence>
<feature type="transmembrane region" description="Helical" evidence="1">
    <location>
        <begin position="20"/>
        <end position="38"/>
    </location>
</feature>
<keyword evidence="3" id="KW-1185">Reference proteome</keyword>
<dbReference type="AlphaFoldDB" id="A0A0B0P1P4"/>
<organism evidence="2 3">
    <name type="scientific">Gossypium arboreum</name>
    <name type="common">Tree cotton</name>
    <name type="synonym">Gossypium nanking</name>
    <dbReference type="NCBI Taxonomy" id="29729"/>
    <lineage>
        <taxon>Eukaryota</taxon>
        <taxon>Viridiplantae</taxon>
        <taxon>Streptophyta</taxon>
        <taxon>Embryophyta</taxon>
        <taxon>Tracheophyta</taxon>
        <taxon>Spermatophyta</taxon>
        <taxon>Magnoliopsida</taxon>
        <taxon>eudicotyledons</taxon>
        <taxon>Gunneridae</taxon>
        <taxon>Pentapetalae</taxon>
        <taxon>rosids</taxon>
        <taxon>malvids</taxon>
        <taxon>Malvales</taxon>
        <taxon>Malvaceae</taxon>
        <taxon>Malvoideae</taxon>
        <taxon>Gossypium</taxon>
    </lineage>
</organism>
<evidence type="ECO:0000313" key="3">
    <source>
        <dbReference type="Proteomes" id="UP000032142"/>
    </source>
</evidence>
<name>A0A0B0P1P4_GOSAR</name>
<proteinExistence type="predicted"/>
<gene>
    <name evidence="2" type="ORF">F383_25077</name>
</gene>
<keyword evidence="1" id="KW-0472">Membrane</keyword>
<keyword evidence="1" id="KW-1133">Transmembrane helix</keyword>
<keyword evidence="1" id="KW-0812">Transmembrane</keyword>
<sequence length="47" mass="5391">MSEASITLSPKAFDIASLNVLSVACIWTYSFCLVSCYFSHKCWHIWM</sequence>
<protein>
    <submittedName>
        <fullName evidence="2">Uncharacterized protein</fullName>
    </submittedName>
</protein>